<name>A0A0N1IDW7_PAPMA</name>
<gene>
    <name evidence="2" type="ORF">RR48_00375</name>
</gene>
<feature type="chain" id="PRO_5005873888" evidence="1">
    <location>
        <begin position="19"/>
        <end position="86"/>
    </location>
</feature>
<proteinExistence type="predicted"/>
<reference evidence="2 3" key="1">
    <citation type="journal article" date="2015" name="Nat. Commun.">
        <title>Outbred genome sequencing and CRISPR/Cas9 gene editing in butterflies.</title>
        <authorList>
            <person name="Li X."/>
            <person name="Fan D."/>
            <person name="Zhang W."/>
            <person name="Liu G."/>
            <person name="Zhang L."/>
            <person name="Zhao L."/>
            <person name="Fang X."/>
            <person name="Chen L."/>
            <person name="Dong Y."/>
            <person name="Chen Y."/>
            <person name="Ding Y."/>
            <person name="Zhao R."/>
            <person name="Feng M."/>
            <person name="Zhu Y."/>
            <person name="Feng Y."/>
            <person name="Jiang X."/>
            <person name="Zhu D."/>
            <person name="Xiang H."/>
            <person name="Feng X."/>
            <person name="Li S."/>
            <person name="Wang J."/>
            <person name="Zhang G."/>
            <person name="Kronforst M.R."/>
            <person name="Wang W."/>
        </authorList>
    </citation>
    <scope>NUCLEOTIDE SEQUENCE [LARGE SCALE GENOMIC DNA]</scope>
    <source>
        <strain evidence="2">Ya'a_city_454_Pm</strain>
        <tissue evidence="2">Whole body</tissue>
    </source>
</reference>
<organism evidence="2 3">
    <name type="scientific">Papilio machaon</name>
    <name type="common">Old World swallowtail butterfly</name>
    <dbReference type="NCBI Taxonomy" id="76193"/>
    <lineage>
        <taxon>Eukaryota</taxon>
        <taxon>Metazoa</taxon>
        <taxon>Ecdysozoa</taxon>
        <taxon>Arthropoda</taxon>
        <taxon>Hexapoda</taxon>
        <taxon>Insecta</taxon>
        <taxon>Pterygota</taxon>
        <taxon>Neoptera</taxon>
        <taxon>Endopterygota</taxon>
        <taxon>Lepidoptera</taxon>
        <taxon>Glossata</taxon>
        <taxon>Ditrysia</taxon>
        <taxon>Papilionoidea</taxon>
        <taxon>Papilionidae</taxon>
        <taxon>Papilioninae</taxon>
        <taxon>Papilio</taxon>
    </lineage>
</organism>
<protein>
    <submittedName>
        <fullName evidence="2">Uncharacterized protein</fullName>
    </submittedName>
</protein>
<dbReference type="Proteomes" id="UP000053240">
    <property type="component" value="Unassembled WGS sequence"/>
</dbReference>
<evidence type="ECO:0000256" key="1">
    <source>
        <dbReference type="SAM" id="SignalP"/>
    </source>
</evidence>
<keyword evidence="3" id="KW-1185">Reference proteome</keyword>
<evidence type="ECO:0000313" key="2">
    <source>
        <dbReference type="EMBL" id="KPJ20990.1"/>
    </source>
</evidence>
<dbReference type="AlphaFoldDB" id="A0A0N1IDW7"/>
<sequence>MAGAYFFALLLILGVAQGLNRNSTINLYDSSSASLSVVRTRMLKSKICAQVKGSCTDGRRRRVKSPTKLASVIYVRTAWSPPAAAL</sequence>
<comment type="caution">
    <text evidence="2">The sequence shown here is derived from an EMBL/GenBank/DDBJ whole genome shotgun (WGS) entry which is preliminary data.</text>
</comment>
<accession>A0A0N1IDW7</accession>
<feature type="signal peptide" evidence="1">
    <location>
        <begin position="1"/>
        <end position="18"/>
    </location>
</feature>
<keyword evidence="1" id="KW-0732">Signal</keyword>
<dbReference type="InParanoid" id="A0A0N1IDW7"/>
<dbReference type="EMBL" id="LADJ01012859">
    <property type="protein sequence ID" value="KPJ20990.1"/>
    <property type="molecule type" value="Genomic_DNA"/>
</dbReference>
<evidence type="ECO:0000313" key="3">
    <source>
        <dbReference type="Proteomes" id="UP000053240"/>
    </source>
</evidence>